<comment type="similarity">
    <text evidence="2">Belongs to the BRX family.</text>
</comment>
<organism evidence="7 8">
    <name type="scientific">Oryza rufipogon</name>
    <name type="common">Brownbeard rice</name>
    <name type="synonym">Asian wild rice</name>
    <dbReference type="NCBI Taxonomy" id="4529"/>
    <lineage>
        <taxon>Eukaryota</taxon>
        <taxon>Viridiplantae</taxon>
        <taxon>Streptophyta</taxon>
        <taxon>Embryophyta</taxon>
        <taxon>Tracheophyta</taxon>
        <taxon>Spermatophyta</taxon>
        <taxon>Magnoliopsida</taxon>
        <taxon>Liliopsida</taxon>
        <taxon>Poales</taxon>
        <taxon>Poaceae</taxon>
        <taxon>BOP clade</taxon>
        <taxon>Oryzoideae</taxon>
        <taxon>Oryzeae</taxon>
        <taxon>Oryzinae</taxon>
        <taxon>Oryza</taxon>
    </lineage>
</organism>
<protein>
    <recommendedName>
        <fullName evidence="6">BRX domain-containing protein</fullName>
    </recommendedName>
</protein>
<dbReference type="AlphaFoldDB" id="A0A0E0PDL7"/>
<dbReference type="PROSITE" id="PS51514">
    <property type="entry name" value="BRX"/>
    <property type="match status" value="2"/>
</dbReference>
<dbReference type="InterPro" id="IPR013591">
    <property type="entry name" value="Brevis_radix_dom"/>
</dbReference>
<evidence type="ECO:0000313" key="8">
    <source>
        <dbReference type="Proteomes" id="UP000008022"/>
    </source>
</evidence>
<feature type="domain" description="BRX" evidence="6">
    <location>
        <begin position="384"/>
        <end position="445"/>
    </location>
</feature>
<dbReference type="InterPro" id="IPR027988">
    <property type="entry name" value="BRX_N"/>
</dbReference>
<keyword evidence="5" id="KW-0472">Membrane</keyword>
<feature type="transmembrane region" description="Helical" evidence="5">
    <location>
        <begin position="639"/>
        <end position="661"/>
    </location>
</feature>
<feature type="region of interest" description="Disordered" evidence="4">
    <location>
        <begin position="345"/>
        <end position="379"/>
    </location>
</feature>
<evidence type="ECO:0000256" key="3">
    <source>
        <dbReference type="ARBA" id="ARBA00023242"/>
    </source>
</evidence>
<dbReference type="InterPro" id="IPR044532">
    <property type="entry name" value="BRX-like"/>
</dbReference>
<dbReference type="PANTHER" id="PTHR46058">
    <property type="entry name" value="PROTEIN BREVIS RADIX-LIKE 1"/>
    <property type="match status" value="1"/>
</dbReference>
<comment type="subcellular location">
    <subcellularLocation>
        <location evidence="1">Nucleus</location>
    </subcellularLocation>
</comment>
<keyword evidence="5" id="KW-1133">Transmembrane helix</keyword>
<evidence type="ECO:0000256" key="2">
    <source>
        <dbReference type="ARBA" id="ARBA00009057"/>
    </source>
</evidence>
<dbReference type="eggNOG" id="ENOG502QU4N">
    <property type="taxonomic scope" value="Eukaryota"/>
</dbReference>
<feature type="transmembrane region" description="Helical" evidence="5">
    <location>
        <begin position="450"/>
        <end position="478"/>
    </location>
</feature>
<name>A0A0E0PDL7_ORYRU</name>
<evidence type="ECO:0000313" key="7">
    <source>
        <dbReference type="EnsemblPlants" id="ORUFI04G25780.1"/>
    </source>
</evidence>
<dbReference type="Pfam" id="PF13713">
    <property type="entry name" value="BRX_N"/>
    <property type="match status" value="1"/>
</dbReference>
<feature type="region of interest" description="Disordered" evidence="4">
    <location>
        <begin position="266"/>
        <end position="286"/>
    </location>
</feature>
<evidence type="ECO:0000256" key="4">
    <source>
        <dbReference type="SAM" id="MobiDB-lite"/>
    </source>
</evidence>
<sequence>MAWHVWSKCSIHKEREADRERGSEKMLACIACSSKEGGEDGSRGAATPHGRDAVKSLTSQLKDMVLKFSGSNKHQHYKAATAGSPSFRSRSYRRPYPGFIDDSAFMTTTRPGGEAYMYTRAAPPPPVRAASTSMATWDMTRSKSNRGWQQDAGRSPGGTTWIQSIEEEAGADDVTVVEDAVPREWTAQVEPGVQITFVTLPGGGNDLKRIRFSREIFNKWEAQRWWGENYDRIVELYNVQTFSGRQQGVSTPTSSVDDSILRESSFCSRGGSTRESPVVTPATSSSLAKEPIARSMSCKAMAASASNYAAAAASTRAACYPSAAVPDPSDHVWAHHFNMLNSAAAGPSAAGGGVPSLYDPSRGTTSSRDEASVSISNASDMEATEWIEQDEPGVCLTIRELGDGTRELRRIRFSRERFGEDRAKEEPAPQVAAAEGAEPRRRRPGAAVRGALGVAAPFAASFLFSFVVGLAGLVLGGLSSTASVSMPSTCRILSTGVDLRSSKVCELGLLNYRAKHVFYPSSNRKFRCHDDYYWASVFEVEYTEYFSGQTSYAVAEAPKEALPLNCRPDFGVAWSTTLKFKVNESYSCRYTLGSSKADIYSDRLFNCTSEEPSTIEMLKRIFVLLSKSYMLEDFNSIGMLGYVMAGVVAGILSALLITILLRSLRGLVLAVVGSSYSKMIGLKELLLDYEIMERFL</sequence>
<evidence type="ECO:0000256" key="1">
    <source>
        <dbReference type="ARBA" id="ARBA00004123"/>
    </source>
</evidence>
<dbReference type="PANTHER" id="PTHR46058:SF11">
    <property type="entry name" value="BRX DOMAIN-CONTAINING PROTEIN"/>
    <property type="match status" value="1"/>
</dbReference>
<dbReference type="STRING" id="4529.A0A0E0PDL7"/>
<dbReference type="GO" id="GO:0005634">
    <property type="term" value="C:nucleus"/>
    <property type="evidence" value="ECO:0007669"/>
    <property type="project" value="UniProtKB-SubCell"/>
</dbReference>
<feature type="region of interest" description="Disordered" evidence="4">
    <location>
        <begin position="420"/>
        <end position="442"/>
    </location>
</feature>
<dbReference type="HOGENOM" id="CLU_432383_0_0_1"/>
<evidence type="ECO:0000259" key="6">
    <source>
        <dbReference type="PROSITE" id="PS51514"/>
    </source>
</evidence>
<keyword evidence="8" id="KW-1185">Reference proteome</keyword>
<dbReference type="Proteomes" id="UP000008022">
    <property type="component" value="Unassembled WGS sequence"/>
</dbReference>
<proteinExistence type="inferred from homology"/>
<dbReference type="Gramene" id="ORUFI04G25780.1">
    <property type="protein sequence ID" value="ORUFI04G25780.1"/>
    <property type="gene ID" value="ORUFI04G25780"/>
</dbReference>
<dbReference type="OMA" id="MAWHVWS"/>
<reference evidence="7" key="2">
    <citation type="submission" date="2015-06" db="UniProtKB">
        <authorList>
            <consortium name="EnsemblPlants"/>
        </authorList>
    </citation>
    <scope>IDENTIFICATION</scope>
</reference>
<dbReference type="Pfam" id="PF08381">
    <property type="entry name" value="BRX"/>
    <property type="match status" value="2"/>
</dbReference>
<dbReference type="EnsemblPlants" id="ORUFI04G25780.1">
    <property type="protein sequence ID" value="ORUFI04G25780.1"/>
    <property type="gene ID" value="ORUFI04G25780"/>
</dbReference>
<feature type="domain" description="BRX" evidence="6">
    <location>
        <begin position="183"/>
        <end position="238"/>
    </location>
</feature>
<reference evidence="8" key="1">
    <citation type="submission" date="2013-06" db="EMBL/GenBank/DDBJ databases">
        <authorList>
            <person name="Zhao Q."/>
        </authorList>
    </citation>
    <scope>NUCLEOTIDE SEQUENCE</scope>
    <source>
        <strain evidence="8">cv. W1943</strain>
    </source>
</reference>
<keyword evidence="3" id="KW-0539">Nucleus</keyword>
<accession>A0A0E0PDL7</accession>
<evidence type="ECO:0000256" key="5">
    <source>
        <dbReference type="SAM" id="Phobius"/>
    </source>
</evidence>
<keyword evidence="5" id="KW-0812">Transmembrane</keyword>